<dbReference type="Proteomes" id="UP000289340">
    <property type="component" value="Chromosome 16"/>
</dbReference>
<evidence type="ECO:0000313" key="3">
    <source>
        <dbReference type="EMBL" id="RZB59501.1"/>
    </source>
</evidence>
<dbReference type="SUPFAM" id="SSF53335">
    <property type="entry name" value="S-adenosyl-L-methionine-dependent methyltransferases"/>
    <property type="match status" value="1"/>
</dbReference>
<protein>
    <submittedName>
        <fullName evidence="3">Caffeic acid 3-O-methyltransferase</fullName>
    </submittedName>
</protein>
<dbReference type="EMBL" id="QZWG01000016">
    <property type="protein sequence ID" value="RZB59501.1"/>
    <property type="molecule type" value="Genomic_DNA"/>
</dbReference>
<dbReference type="GO" id="GO:0008168">
    <property type="term" value="F:methyltransferase activity"/>
    <property type="evidence" value="ECO:0007669"/>
    <property type="project" value="UniProtKB-KW"/>
</dbReference>
<dbReference type="InterPro" id="IPR029063">
    <property type="entry name" value="SAM-dependent_MTases_sf"/>
</dbReference>
<organism evidence="3 4">
    <name type="scientific">Glycine soja</name>
    <name type="common">Wild soybean</name>
    <dbReference type="NCBI Taxonomy" id="3848"/>
    <lineage>
        <taxon>Eukaryota</taxon>
        <taxon>Viridiplantae</taxon>
        <taxon>Streptophyta</taxon>
        <taxon>Embryophyta</taxon>
        <taxon>Tracheophyta</taxon>
        <taxon>Spermatophyta</taxon>
        <taxon>Magnoliopsida</taxon>
        <taxon>eudicotyledons</taxon>
        <taxon>Gunneridae</taxon>
        <taxon>Pentapetalae</taxon>
        <taxon>rosids</taxon>
        <taxon>fabids</taxon>
        <taxon>Fabales</taxon>
        <taxon>Fabaceae</taxon>
        <taxon>Papilionoideae</taxon>
        <taxon>50 kb inversion clade</taxon>
        <taxon>NPAAA clade</taxon>
        <taxon>indigoferoid/millettioid clade</taxon>
        <taxon>Phaseoleae</taxon>
        <taxon>Glycine</taxon>
        <taxon>Glycine subgen. Soja</taxon>
    </lineage>
</organism>
<sequence>MKKQNNKKEKPNLGFEIRIIPPKCVKDFASNLKICVSLKRQQPFVKKLSCEVKTRDDGVKTRKIRDGWGLLSERTCPQSNGYGLGLGLRFGPERTGALKSISQFDVLMMTTNPGGKERSEEEFMALAKGAGYSGIRFTCFVSHLWLMEFFKDLNYSCGGGGGIMQMVVIVVLVVAANGDDVGGGRRDEGDIGGNSNGDKCSINGGNNDDVIDNYNGGGDVSNDDSDNDDDCDSVVVVAMTLLV</sequence>
<keyword evidence="2" id="KW-0472">Membrane</keyword>
<keyword evidence="3" id="KW-0808">Transferase</keyword>
<comment type="caution">
    <text evidence="3">The sequence shown here is derived from an EMBL/GenBank/DDBJ whole genome shotgun (WGS) entry which is preliminary data.</text>
</comment>
<accession>A0A445GE74</accession>
<name>A0A445GE74_GLYSO</name>
<gene>
    <name evidence="3" type="ORF">D0Y65_042646</name>
</gene>
<proteinExistence type="predicted"/>
<dbReference type="Gene3D" id="3.40.50.150">
    <property type="entry name" value="Vaccinia Virus protein VP39"/>
    <property type="match status" value="1"/>
</dbReference>
<evidence type="ECO:0000256" key="1">
    <source>
        <dbReference type="SAM" id="MobiDB-lite"/>
    </source>
</evidence>
<reference evidence="3 4" key="1">
    <citation type="submission" date="2018-09" db="EMBL/GenBank/DDBJ databases">
        <title>A high-quality reference genome of wild soybean provides a powerful tool to mine soybean genomes.</title>
        <authorList>
            <person name="Xie M."/>
            <person name="Chung C.Y.L."/>
            <person name="Li M.-W."/>
            <person name="Wong F.-L."/>
            <person name="Chan T.-F."/>
            <person name="Lam H.-M."/>
        </authorList>
    </citation>
    <scope>NUCLEOTIDE SEQUENCE [LARGE SCALE GENOMIC DNA]</scope>
    <source>
        <strain evidence="4">cv. W05</strain>
        <tissue evidence="3">Hypocotyl of etiolated seedlings</tissue>
    </source>
</reference>
<keyword evidence="2" id="KW-0812">Transmembrane</keyword>
<feature type="transmembrane region" description="Helical" evidence="2">
    <location>
        <begin position="153"/>
        <end position="176"/>
    </location>
</feature>
<evidence type="ECO:0000313" key="4">
    <source>
        <dbReference type="Proteomes" id="UP000289340"/>
    </source>
</evidence>
<keyword evidence="3" id="KW-0489">Methyltransferase</keyword>
<feature type="region of interest" description="Disordered" evidence="1">
    <location>
        <begin position="184"/>
        <end position="204"/>
    </location>
</feature>
<evidence type="ECO:0000256" key="2">
    <source>
        <dbReference type="SAM" id="Phobius"/>
    </source>
</evidence>
<dbReference type="GO" id="GO:0032259">
    <property type="term" value="P:methylation"/>
    <property type="evidence" value="ECO:0007669"/>
    <property type="project" value="UniProtKB-KW"/>
</dbReference>
<dbReference type="AlphaFoldDB" id="A0A445GE74"/>
<keyword evidence="2" id="KW-1133">Transmembrane helix</keyword>
<keyword evidence="4" id="KW-1185">Reference proteome</keyword>